<dbReference type="Gene3D" id="3.40.960.10">
    <property type="entry name" value="VSR Endonuclease"/>
    <property type="match status" value="1"/>
</dbReference>
<dbReference type="InterPro" id="IPR003497">
    <property type="entry name" value="BRO_N_domain"/>
</dbReference>
<feature type="domain" description="Bro-N" evidence="1">
    <location>
        <begin position="14"/>
        <end position="96"/>
    </location>
</feature>
<dbReference type="EMBL" id="BK059091">
    <property type="protein sequence ID" value="DAE28875.1"/>
    <property type="molecule type" value="Genomic_DNA"/>
</dbReference>
<protein>
    <recommendedName>
        <fullName evidence="1">Bro-N domain-containing protein</fullName>
    </recommendedName>
</protein>
<organism evidence="2">
    <name type="scientific">virus sp. ctmTa7</name>
    <dbReference type="NCBI Taxonomy" id="2828255"/>
    <lineage>
        <taxon>Viruses</taxon>
    </lineage>
</organism>
<evidence type="ECO:0000313" key="2">
    <source>
        <dbReference type="EMBL" id="DAE28875.1"/>
    </source>
</evidence>
<name>A0A8S5RCL4_9VIRU</name>
<accession>A0A8S5RCL4</accession>
<proteinExistence type="predicted"/>
<sequence>MTNNNLMMFEGNDVEVFELNGQVLFNPKHVGEILGITDVRSSIRGFSEKQVVKVKNSDVNELSFRKINNAGENFLTENGVLALVNNSRNCSQEKKEKLIHFLFPQKDIIVINDVKEINFLDMLEDFLLVFGITGIRQYKVLNYRIDYYIPSLKIAIEYDENDHSGYSYESQELRQKIIEKELKCKFIRLSDKEENAFNLGLAVKGITT</sequence>
<dbReference type="Pfam" id="PF02498">
    <property type="entry name" value="Bro-N"/>
    <property type="match status" value="1"/>
</dbReference>
<reference evidence="2" key="1">
    <citation type="journal article" date="2021" name="Proc. Natl. Acad. Sci. U.S.A.">
        <title>A Catalog of Tens of Thousands of Viruses from Human Metagenomes Reveals Hidden Associations with Chronic Diseases.</title>
        <authorList>
            <person name="Tisza M.J."/>
            <person name="Buck C.B."/>
        </authorList>
    </citation>
    <scope>NUCLEOTIDE SEQUENCE</scope>
    <source>
        <strain evidence="2">CtmTa7</strain>
    </source>
</reference>
<evidence type="ECO:0000259" key="1">
    <source>
        <dbReference type="Pfam" id="PF02498"/>
    </source>
</evidence>